<dbReference type="SUPFAM" id="SSF82171">
    <property type="entry name" value="DPP6 N-terminal domain-like"/>
    <property type="match status" value="1"/>
</dbReference>
<protein>
    <submittedName>
        <fullName evidence="1">Uncharacterized protein</fullName>
    </submittedName>
</protein>
<comment type="caution">
    <text evidence="1">The sequence shown here is derived from an EMBL/GenBank/DDBJ whole genome shotgun (WGS) entry which is preliminary data.</text>
</comment>
<keyword evidence="2" id="KW-1185">Reference proteome</keyword>
<evidence type="ECO:0000313" key="2">
    <source>
        <dbReference type="Proteomes" id="UP001478862"/>
    </source>
</evidence>
<accession>A0ABV1MVL9</accession>
<reference evidence="1 2" key="1">
    <citation type="submission" date="2024-06" db="EMBL/GenBank/DDBJ databases">
        <title>Lysinibacillus zambalefons sp. nov., a Novel Firmicute Isolated from the Poon Bato Zambales Hyperalkaline Spring.</title>
        <authorList>
            <person name="Aja J.A."/>
            <person name="Lazaro J.E.H."/>
            <person name="Llorin L.D."/>
            <person name="Lim K.R."/>
            <person name="Teodosio J."/>
            <person name="Dalisay D.S."/>
        </authorList>
    </citation>
    <scope>NUCLEOTIDE SEQUENCE [LARGE SCALE GENOMIC DNA]</scope>
    <source>
        <strain evidence="1 2">M3</strain>
    </source>
</reference>
<organism evidence="1 2">
    <name type="scientific">Lysinibacillus zambalensis</name>
    <dbReference type="NCBI Taxonomy" id="3160866"/>
    <lineage>
        <taxon>Bacteria</taxon>
        <taxon>Bacillati</taxon>
        <taxon>Bacillota</taxon>
        <taxon>Bacilli</taxon>
        <taxon>Bacillales</taxon>
        <taxon>Bacillaceae</taxon>
        <taxon>Lysinibacillus</taxon>
    </lineage>
</organism>
<sequence length="575" mass="65745">MKRFWLELKDKVIKIDNTNKKIITISNIGLETEYLIQEGTYTPQELARKVALVLEAKYGEENNDTKKDFLVLFLEENIVFVRGSFLDYITNGIEQIDNANETINGAEAYLKLYIPDGTKDVNVSRIPPNWTIALQSDGTYKYRYVNDKEVIDGTLEELSDMANVYKVYDRLKDSNFYKYHTHFFDGDLAMVNAKFVVKTNAGKILDLQDKLDINTKSILDVTTDGRYLYFFNKDRDSGLYDLLVRDSVSGEVSVFAENKDISGVTQPVIICKHGVNKDKRIAIVSNVDVTPSINKHLLEVFDLTNGNRLEQKNVYSYDVQGGSAEYALSPDFNKLFYFDNSLTYLYVKTVGAYSDDRTINFNTIYASIGGTNRRAYILGLSPDGSKAIYYIPKTNGNHRVVHMNMLSEVADYYYESTDYNLNRYDMRKYIDDSSFIVAGKISLRSNSRQHYAFIHYTVNWETRTILERCLYVTEGTAYTNEPTWTNGFDVSPDNTKIYGSVLSINSGSTSYNTGGIFEYDFPFKGAFSGIARVNFPYQEYRVIPTKAINMPYGLAVDRNNIITYSTQDKINKKIL</sequence>
<evidence type="ECO:0000313" key="1">
    <source>
        <dbReference type="EMBL" id="MEQ6356561.1"/>
    </source>
</evidence>
<dbReference type="RefSeq" id="WP_349661007.1">
    <property type="nucleotide sequence ID" value="NZ_JBEGDG010000015.1"/>
</dbReference>
<dbReference type="Proteomes" id="UP001478862">
    <property type="component" value="Unassembled WGS sequence"/>
</dbReference>
<gene>
    <name evidence="1" type="ORF">ABNX05_18215</name>
</gene>
<name>A0ABV1MVL9_9BACI</name>
<dbReference type="EMBL" id="JBEGDG010000015">
    <property type="protein sequence ID" value="MEQ6356561.1"/>
    <property type="molecule type" value="Genomic_DNA"/>
</dbReference>
<proteinExistence type="predicted"/>